<evidence type="ECO:0000313" key="4">
    <source>
        <dbReference type="EMBL" id="QDU30643.1"/>
    </source>
</evidence>
<dbReference type="InterPro" id="IPR005532">
    <property type="entry name" value="SUMF_dom"/>
</dbReference>
<dbReference type="EMBL" id="CP036274">
    <property type="protein sequence ID" value="QDU30643.1"/>
    <property type="molecule type" value="Genomic_DNA"/>
</dbReference>
<keyword evidence="1" id="KW-0732">Signal</keyword>
<feature type="domain" description="Sulfatase-modifying factor enzyme-like" evidence="2">
    <location>
        <begin position="425"/>
        <end position="713"/>
    </location>
</feature>
<feature type="signal peptide" evidence="1">
    <location>
        <begin position="1"/>
        <end position="19"/>
    </location>
</feature>
<dbReference type="Pfam" id="PF13088">
    <property type="entry name" value="BNR_2"/>
    <property type="match status" value="1"/>
</dbReference>
<proteinExistence type="predicted"/>
<reference evidence="4 5" key="1">
    <citation type="submission" date="2019-02" db="EMBL/GenBank/DDBJ databases">
        <title>Deep-cultivation of Planctomycetes and their phenomic and genomic characterization uncovers novel biology.</title>
        <authorList>
            <person name="Wiegand S."/>
            <person name="Jogler M."/>
            <person name="Boedeker C."/>
            <person name="Pinto D."/>
            <person name="Vollmers J."/>
            <person name="Rivas-Marin E."/>
            <person name="Kohn T."/>
            <person name="Peeters S.H."/>
            <person name="Heuer A."/>
            <person name="Rast P."/>
            <person name="Oberbeckmann S."/>
            <person name="Bunk B."/>
            <person name="Jeske O."/>
            <person name="Meyerdierks A."/>
            <person name="Storesund J.E."/>
            <person name="Kallscheuer N."/>
            <person name="Luecker S."/>
            <person name="Lage O.M."/>
            <person name="Pohl T."/>
            <person name="Merkel B.J."/>
            <person name="Hornburger P."/>
            <person name="Mueller R.-W."/>
            <person name="Bruemmer F."/>
            <person name="Labrenz M."/>
            <person name="Spormann A.M."/>
            <person name="Op den Camp H."/>
            <person name="Overmann J."/>
            <person name="Amann R."/>
            <person name="Jetten M.S.M."/>
            <person name="Mascher T."/>
            <person name="Medema M.H."/>
            <person name="Devos D.P."/>
            <person name="Kaster A.-K."/>
            <person name="Ovreas L."/>
            <person name="Rohde M."/>
            <person name="Galperin M.Y."/>
            <person name="Jogler C."/>
        </authorList>
    </citation>
    <scope>NUCLEOTIDE SEQUENCE [LARGE SCALE GENOMIC DNA]</scope>
    <source>
        <strain evidence="4 5">ETA_A8</strain>
    </source>
</reference>
<dbReference type="Proteomes" id="UP000315017">
    <property type="component" value="Chromosome"/>
</dbReference>
<dbReference type="InterPro" id="IPR051043">
    <property type="entry name" value="Sulfatase_Mod_Factor_Kinase"/>
</dbReference>
<dbReference type="SUPFAM" id="SSF50939">
    <property type="entry name" value="Sialidases"/>
    <property type="match status" value="1"/>
</dbReference>
<dbReference type="InterPro" id="IPR011040">
    <property type="entry name" value="Sialidase"/>
</dbReference>
<keyword evidence="4" id="KW-0418">Kinase</keyword>
<dbReference type="KEGG" id="aagg:ETAA8_57890"/>
<dbReference type="AlphaFoldDB" id="A0A517YK94"/>
<dbReference type="CDD" id="cd15482">
    <property type="entry name" value="Sialidase_non-viral"/>
    <property type="match status" value="1"/>
</dbReference>
<protein>
    <submittedName>
        <fullName evidence="4">Serine/threonine-protein kinase pkn1</fullName>
        <ecNumber evidence="4">2.7.11.1</ecNumber>
    </submittedName>
</protein>
<gene>
    <name evidence="4" type="primary">pkn1_12</name>
    <name evidence="4" type="ORF">ETAA8_57890</name>
</gene>
<dbReference type="PANTHER" id="PTHR23150:SF19">
    <property type="entry name" value="FORMYLGLYCINE-GENERATING ENZYME"/>
    <property type="match status" value="1"/>
</dbReference>
<feature type="chain" id="PRO_5021915034" evidence="1">
    <location>
        <begin position="20"/>
        <end position="715"/>
    </location>
</feature>
<dbReference type="InterPro" id="IPR042095">
    <property type="entry name" value="SUMF_sf"/>
</dbReference>
<dbReference type="InterPro" id="IPR036278">
    <property type="entry name" value="Sialidase_sf"/>
</dbReference>
<dbReference type="SUPFAM" id="SSF56436">
    <property type="entry name" value="C-type lectin-like"/>
    <property type="match status" value="1"/>
</dbReference>
<sequence length="715" mass="79649" precursor="true">MKNVLVGLSLLFFATSAVAQQATAQPRSINAPTANREPAVPLRTWQGIPGLERTAKGRVFVSWFTGGPKEPAPENTVLLCYSDDGGATFTLPRAMAGPRDGSRAFDPTLWIDPLGRLWYIFNRGNKDAAVHGVQARICNDPDAKTPVFGTEFRVGYDAPYSFRMNKPTVLSTGEWIMPVTHAAEPIHEWFAGPKQLQGVGISTDQGKSWKLHGSLQAPNWALECMIIELRDGRLRLLTRTGGGFLWESYSTDRGRSWSAAQANKIANPGSRFFIRRLSSGNLLLVNHYNFKGRSHLTARLSTDDGANWNEGLLLDERSGVSYPDGVQDADGLIWIVYDRDRKGAGEILLAKFREADVAAGKDVSGVVNLKRVVDKLGKPSANTTQTAPPPVRVPFDARQARAAQEAWASHLGLPVESKNSLQIKFVIIPPGEFPMGSTDAQVVQALKWSDPFRMNENTRNRIRETERPQHKVTIEQPFLLATTEVTIGQFRQFVAETKYVTEAEVFGNANAAGPSPSTEVKKNGFDWRNPGYAQIEEDAVSQVTWNDAVVFCNWLSRREKLRPSYERNEKTGWRLLPDADGYRLPTEARWEYACRAGTTTQYSFGDDPGELEKYGWFLLKSGSNPVRKVGSKPANPFGLYDMHGNLFEWCEDFYEARRYDNPDGENTGGVPDDPPRVLRGGDWYGNALRCRSAFRGYGAQSTRSDDVGFRLMRPL</sequence>
<dbReference type="RefSeq" id="WP_145096461.1">
    <property type="nucleotide sequence ID" value="NZ_CP036274.1"/>
</dbReference>
<keyword evidence="4" id="KW-0808">Transferase</keyword>
<evidence type="ECO:0000259" key="2">
    <source>
        <dbReference type="Pfam" id="PF03781"/>
    </source>
</evidence>
<dbReference type="GO" id="GO:0004674">
    <property type="term" value="F:protein serine/threonine kinase activity"/>
    <property type="evidence" value="ECO:0007669"/>
    <property type="project" value="UniProtKB-EC"/>
</dbReference>
<dbReference type="Pfam" id="PF03781">
    <property type="entry name" value="FGE-sulfatase"/>
    <property type="match status" value="1"/>
</dbReference>
<dbReference type="InterPro" id="IPR016187">
    <property type="entry name" value="CTDL_fold"/>
</dbReference>
<dbReference type="OrthoDB" id="41724at2"/>
<evidence type="ECO:0000259" key="3">
    <source>
        <dbReference type="Pfam" id="PF13088"/>
    </source>
</evidence>
<organism evidence="4 5">
    <name type="scientific">Anatilimnocola aggregata</name>
    <dbReference type="NCBI Taxonomy" id="2528021"/>
    <lineage>
        <taxon>Bacteria</taxon>
        <taxon>Pseudomonadati</taxon>
        <taxon>Planctomycetota</taxon>
        <taxon>Planctomycetia</taxon>
        <taxon>Pirellulales</taxon>
        <taxon>Pirellulaceae</taxon>
        <taxon>Anatilimnocola</taxon>
    </lineage>
</organism>
<dbReference type="Gene3D" id="2.120.10.10">
    <property type="match status" value="1"/>
</dbReference>
<feature type="domain" description="Sialidase" evidence="3">
    <location>
        <begin position="57"/>
        <end position="334"/>
    </location>
</feature>
<name>A0A517YK94_9BACT</name>
<keyword evidence="5" id="KW-1185">Reference proteome</keyword>
<evidence type="ECO:0000313" key="5">
    <source>
        <dbReference type="Proteomes" id="UP000315017"/>
    </source>
</evidence>
<dbReference type="PANTHER" id="PTHR23150">
    <property type="entry name" value="SULFATASE MODIFYING FACTOR 1, 2"/>
    <property type="match status" value="1"/>
</dbReference>
<dbReference type="EC" id="2.7.11.1" evidence="4"/>
<dbReference type="Gene3D" id="3.90.1580.10">
    <property type="entry name" value="paralog of FGE (formylglycine-generating enzyme)"/>
    <property type="match status" value="1"/>
</dbReference>
<dbReference type="GO" id="GO:0120147">
    <property type="term" value="F:formylglycine-generating oxidase activity"/>
    <property type="evidence" value="ECO:0007669"/>
    <property type="project" value="TreeGrafter"/>
</dbReference>
<evidence type="ECO:0000256" key="1">
    <source>
        <dbReference type="SAM" id="SignalP"/>
    </source>
</evidence>
<accession>A0A517YK94</accession>